<dbReference type="Pfam" id="PF06522">
    <property type="entry name" value="B12D"/>
    <property type="match status" value="1"/>
</dbReference>
<proteinExistence type="predicted"/>
<dbReference type="Gramene" id="KCW56312">
    <property type="protein sequence ID" value="KCW56312"/>
    <property type="gene ID" value="EUGRSUZ_I02053"/>
</dbReference>
<sequence>MVRTQNRIHDKTDELHTCMWKLSRKQKLKSSDGKCRTPCRAIAFTAIETPTTMSHSLRSLVALLSTAKKRKNIEEGEKGKENKRPSPWYFRAGVKGSTSRPLKWQEDPSIEPSSLPKPALVLIPRTQPFESQYLWHAWKREREEITFAMARWVKPEVYPLMAAMTFVTGMCVFQLTRNVALNPDVRINKLNRRTGVLDNGEEGEKYSQHGLRKFLRTRPPEIMPAINHFFSEDK</sequence>
<dbReference type="STRING" id="71139.A0A059AQR3"/>
<protein>
    <submittedName>
        <fullName evidence="1">Uncharacterized protein</fullName>
    </submittedName>
</protein>
<dbReference type="InParanoid" id="A0A059AQR3"/>
<evidence type="ECO:0000313" key="1">
    <source>
        <dbReference type="EMBL" id="KCW56312.1"/>
    </source>
</evidence>
<accession>A0A059AQR3</accession>
<gene>
    <name evidence="1" type="ORF">EUGRSUZ_I02053</name>
</gene>
<dbReference type="InterPro" id="IPR010530">
    <property type="entry name" value="B12D"/>
</dbReference>
<organism evidence="1">
    <name type="scientific">Eucalyptus grandis</name>
    <name type="common">Flooded gum</name>
    <dbReference type="NCBI Taxonomy" id="71139"/>
    <lineage>
        <taxon>Eukaryota</taxon>
        <taxon>Viridiplantae</taxon>
        <taxon>Streptophyta</taxon>
        <taxon>Embryophyta</taxon>
        <taxon>Tracheophyta</taxon>
        <taxon>Spermatophyta</taxon>
        <taxon>Magnoliopsida</taxon>
        <taxon>eudicotyledons</taxon>
        <taxon>Gunneridae</taxon>
        <taxon>Pentapetalae</taxon>
        <taxon>rosids</taxon>
        <taxon>malvids</taxon>
        <taxon>Myrtales</taxon>
        <taxon>Myrtaceae</taxon>
        <taxon>Myrtoideae</taxon>
        <taxon>Eucalypteae</taxon>
        <taxon>Eucalyptus</taxon>
    </lineage>
</organism>
<dbReference type="AlphaFoldDB" id="A0A059AQR3"/>
<name>A0A059AQR3_EUCGR</name>
<dbReference type="PANTHER" id="PTHR33417">
    <property type="entry name" value="G-BOX BINDING PROTEIN"/>
    <property type="match status" value="1"/>
</dbReference>
<reference evidence="1" key="1">
    <citation type="submission" date="2013-07" db="EMBL/GenBank/DDBJ databases">
        <title>The genome of Eucalyptus grandis.</title>
        <authorList>
            <person name="Schmutz J."/>
            <person name="Hayes R."/>
            <person name="Myburg A."/>
            <person name="Tuskan G."/>
            <person name="Grattapaglia D."/>
            <person name="Rokhsar D.S."/>
        </authorList>
    </citation>
    <scope>NUCLEOTIDE SEQUENCE</scope>
    <source>
        <tissue evidence="1">Leaf extractions</tissue>
    </source>
</reference>
<dbReference type="EMBL" id="KK198761">
    <property type="protein sequence ID" value="KCW56312.1"/>
    <property type="molecule type" value="Genomic_DNA"/>
</dbReference>